<feature type="compositionally biased region" description="Gly residues" evidence="1">
    <location>
        <begin position="18"/>
        <end position="32"/>
    </location>
</feature>
<gene>
    <name evidence="2" type="ORF">H6P81_011182</name>
</gene>
<evidence type="ECO:0000313" key="2">
    <source>
        <dbReference type="EMBL" id="KAG9451217.1"/>
    </source>
</evidence>
<accession>A0AAV7EUA3</accession>
<dbReference type="AlphaFoldDB" id="A0AAV7EUA3"/>
<sequence length="82" mass="8526">MAPQVFDGEDWVPAADGRGWGARGEFGDGGGGEGEEGVRGRPFCFGERPVSGSAWDDEKGSEEEEERIGGGNGGRGLKLNIA</sequence>
<evidence type="ECO:0000256" key="1">
    <source>
        <dbReference type="SAM" id="MobiDB-lite"/>
    </source>
</evidence>
<dbReference type="Proteomes" id="UP000825729">
    <property type="component" value="Unassembled WGS sequence"/>
</dbReference>
<comment type="caution">
    <text evidence="2">The sequence shown here is derived from an EMBL/GenBank/DDBJ whole genome shotgun (WGS) entry which is preliminary data.</text>
</comment>
<name>A0AAV7EUA3_ARIFI</name>
<dbReference type="EMBL" id="JAINDJ010000004">
    <property type="protein sequence ID" value="KAG9451217.1"/>
    <property type="molecule type" value="Genomic_DNA"/>
</dbReference>
<protein>
    <submittedName>
        <fullName evidence="2">Uncharacterized protein</fullName>
    </submittedName>
</protein>
<reference evidence="2 3" key="1">
    <citation type="submission" date="2021-07" db="EMBL/GenBank/DDBJ databases">
        <title>The Aristolochia fimbriata genome: insights into angiosperm evolution, floral development and chemical biosynthesis.</title>
        <authorList>
            <person name="Jiao Y."/>
        </authorList>
    </citation>
    <scope>NUCLEOTIDE SEQUENCE [LARGE SCALE GENOMIC DNA]</scope>
    <source>
        <strain evidence="2">IBCAS-2021</strain>
        <tissue evidence="2">Leaf</tissue>
    </source>
</reference>
<feature type="region of interest" description="Disordered" evidence="1">
    <location>
        <begin position="1"/>
        <end position="82"/>
    </location>
</feature>
<evidence type="ECO:0000313" key="3">
    <source>
        <dbReference type="Proteomes" id="UP000825729"/>
    </source>
</evidence>
<organism evidence="2 3">
    <name type="scientific">Aristolochia fimbriata</name>
    <name type="common">White veined hardy Dutchman's pipe vine</name>
    <dbReference type="NCBI Taxonomy" id="158543"/>
    <lineage>
        <taxon>Eukaryota</taxon>
        <taxon>Viridiplantae</taxon>
        <taxon>Streptophyta</taxon>
        <taxon>Embryophyta</taxon>
        <taxon>Tracheophyta</taxon>
        <taxon>Spermatophyta</taxon>
        <taxon>Magnoliopsida</taxon>
        <taxon>Magnoliidae</taxon>
        <taxon>Piperales</taxon>
        <taxon>Aristolochiaceae</taxon>
        <taxon>Aristolochia</taxon>
    </lineage>
</organism>
<keyword evidence="3" id="KW-1185">Reference proteome</keyword>
<proteinExistence type="predicted"/>